<comment type="caution">
    <text evidence="2">The sequence shown here is derived from an EMBL/GenBank/DDBJ whole genome shotgun (WGS) entry which is preliminary data.</text>
</comment>
<evidence type="ECO:0000313" key="2">
    <source>
        <dbReference type="EMBL" id="KAH3803855.1"/>
    </source>
</evidence>
<keyword evidence="3" id="KW-1185">Reference proteome</keyword>
<evidence type="ECO:0000256" key="1">
    <source>
        <dbReference type="SAM" id="MobiDB-lite"/>
    </source>
</evidence>
<reference evidence="2" key="2">
    <citation type="submission" date="2020-11" db="EMBL/GenBank/DDBJ databases">
        <authorList>
            <person name="McCartney M.A."/>
            <person name="Auch B."/>
            <person name="Kono T."/>
            <person name="Mallez S."/>
            <person name="Becker A."/>
            <person name="Gohl D.M."/>
            <person name="Silverstein K.A.T."/>
            <person name="Koren S."/>
            <person name="Bechman K.B."/>
            <person name="Herman A."/>
            <person name="Abrahante J.E."/>
            <person name="Garbe J."/>
        </authorList>
    </citation>
    <scope>NUCLEOTIDE SEQUENCE</scope>
    <source>
        <strain evidence="2">Duluth1</strain>
        <tissue evidence="2">Whole animal</tissue>
    </source>
</reference>
<evidence type="ECO:0000313" key="3">
    <source>
        <dbReference type="Proteomes" id="UP000828390"/>
    </source>
</evidence>
<name>A0A9D4J9T4_DREPO</name>
<feature type="region of interest" description="Disordered" evidence="1">
    <location>
        <begin position="1"/>
        <end position="85"/>
    </location>
</feature>
<gene>
    <name evidence="2" type="ORF">DPMN_132125</name>
</gene>
<protein>
    <submittedName>
        <fullName evidence="2">Uncharacterized protein</fullName>
    </submittedName>
</protein>
<dbReference type="Proteomes" id="UP000828390">
    <property type="component" value="Unassembled WGS sequence"/>
</dbReference>
<feature type="compositionally biased region" description="Low complexity" evidence="1">
    <location>
        <begin position="30"/>
        <end position="50"/>
    </location>
</feature>
<accession>A0A9D4J9T4</accession>
<dbReference type="EMBL" id="JAIWYP010000006">
    <property type="protein sequence ID" value="KAH3803855.1"/>
    <property type="molecule type" value="Genomic_DNA"/>
</dbReference>
<dbReference type="AlphaFoldDB" id="A0A9D4J9T4"/>
<reference evidence="2" key="1">
    <citation type="journal article" date="2019" name="bioRxiv">
        <title>The Genome of the Zebra Mussel, Dreissena polymorpha: A Resource for Invasive Species Research.</title>
        <authorList>
            <person name="McCartney M.A."/>
            <person name="Auch B."/>
            <person name="Kono T."/>
            <person name="Mallez S."/>
            <person name="Zhang Y."/>
            <person name="Obille A."/>
            <person name="Becker A."/>
            <person name="Abrahante J.E."/>
            <person name="Garbe J."/>
            <person name="Badalamenti J.P."/>
            <person name="Herman A."/>
            <person name="Mangelson H."/>
            <person name="Liachko I."/>
            <person name="Sullivan S."/>
            <person name="Sone E.D."/>
            <person name="Koren S."/>
            <person name="Silverstein K.A.T."/>
            <person name="Beckman K.B."/>
            <person name="Gohl D.M."/>
        </authorList>
    </citation>
    <scope>NUCLEOTIDE SEQUENCE</scope>
    <source>
        <strain evidence="2">Duluth1</strain>
        <tissue evidence="2">Whole animal</tissue>
    </source>
</reference>
<feature type="compositionally biased region" description="Polar residues" evidence="1">
    <location>
        <begin position="63"/>
        <end position="76"/>
    </location>
</feature>
<sequence length="85" mass="8667">MHRPVPGMEGGINPGAARLFSSQRNSPACSSQPGLPSSPYSPYIPSSTGPMTPSVGRTMPLLTLSSSAMSGGTLQSPGYYPASPN</sequence>
<organism evidence="2 3">
    <name type="scientific">Dreissena polymorpha</name>
    <name type="common">Zebra mussel</name>
    <name type="synonym">Mytilus polymorpha</name>
    <dbReference type="NCBI Taxonomy" id="45954"/>
    <lineage>
        <taxon>Eukaryota</taxon>
        <taxon>Metazoa</taxon>
        <taxon>Spiralia</taxon>
        <taxon>Lophotrochozoa</taxon>
        <taxon>Mollusca</taxon>
        <taxon>Bivalvia</taxon>
        <taxon>Autobranchia</taxon>
        <taxon>Heteroconchia</taxon>
        <taxon>Euheterodonta</taxon>
        <taxon>Imparidentia</taxon>
        <taxon>Neoheterodontei</taxon>
        <taxon>Myida</taxon>
        <taxon>Dreissenoidea</taxon>
        <taxon>Dreissenidae</taxon>
        <taxon>Dreissena</taxon>
    </lineage>
</organism>
<proteinExistence type="predicted"/>
<feature type="compositionally biased region" description="Polar residues" evidence="1">
    <location>
        <begin position="20"/>
        <end position="29"/>
    </location>
</feature>